<gene>
    <name evidence="1" type="ORF">CEN44_23805</name>
</gene>
<dbReference type="RefSeq" id="WP_016867203.1">
    <property type="nucleotide sequence ID" value="NZ_NRQW01000566.1"/>
</dbReference>
<dbReference type="Proteomes" id="UP000235036">
    <property type="component" value="Unassembled WGS sequence"/>
</dbReference>
<evidence type="ECO:0000313" key="2">
    <source>
        <dbReference type="Proteomes" id="UP000235036"/>
    </source>
</evidence>
<reference evidence="1 2" key="1">
    <citation type="submission" date="2017-08" db="EMBL/GenBank/DDBJ databases">
        <title>Genomes of Fischerella (Mastigocladus) sp. strains.</title>
        <authorList>
            <person name="Miller S.R."/>
        </authorList>
    </citation>
    <scope>NUCLEOTIDE SEQUENCE [LARGE SCALE GENOMIC DNA]</scope>
    <source>
        <strain evidence="1 2">CCMEE 5323</strain>
    </source>
</reference>
<sequence>MFGKIVKRTLTRQEINFLANHEQAESWINVLLRFPYRAIDQMRDGVGLRSPGNNVVFYLKYMLDLIGEPIDSQFALIRATQNEE</sequence>
<proteinExistence type="predicted"/>
<dbReference type="AlphaFoldDB" id="A0A2N6JX43"/>
<dbReference type="EMBL" id="NRQW01000566">
    <property type="protein sequence ID" value="PLZ84775.1"/>
    <property type="molecule type" value="Genomic_DNA"/>
</dbReference>
<name>A0A2N6JX43_FISMU</name>
<protein>
    <submittedName>
        <fullName evidence="1">Uncharacterized protein</fullName>
    </submittedName>
</protein>
<accession>A0A2N6JX43</accession>
<organism evidence="1 2">
    <name type="scientific">Fischerella muscicola CCMEE 5323</name>
    <dbReference type="NCBI Taxonomy" id="2019572"/>
    <lineage>
        <taxon>Bacteria</taxon>
        <taxon>Bacillati</taxon>
        <taxon>Cyanobacteriota</taxon>
        <taxon>Cyanophyceae</taxon>
        <taxon>Nostocales</taxon>
        <taxon>Hapalosiphonaceae</taxon>
        <taxon>Fischerella</taxon>
    </lineage>
</organism>
<evidence type="ECO:0000313" key="1">
    <source>
        <dbReference type="EMBL" id="PLZ84775.1"/>
    </source>
</evidence>
<keyword evidence="2" id="KW-1185">Reference proteome</keyword>
<comment type="caution">
    <text evidence="1">The sequence shown here is derived from an EMBL/GenBank/DDBJ whole genome shotgun (WGS) entry which is preliminary data.</text>
</comment>